<protein>
    <submittedName>
        <fullName evidence="1">Uncharacterized protein</fullName>
    </submittedName>
</protein>
<evidence type="ECO:0000313" key="1">
    <source>
        <dbReference type="EMBL" id="JAH88754.1"/>
    </source>
</evidence>
<dbReference type="AlphaFoldDB" id="A0A0E9WEF6"/>
<dbReference type="EMBL" id="GBXM01019823">
    <property type="protein sequence ID" value="JAH88754.1"/>
    <property type="molecule type" value="Transcribed_RNA"/>
</dbReference>
<name>A0A0E9WEF6_ANGAN</name>
<sequence length="63" mass="6811">MMRQEPIDHKVSVKDMSILQAQIYCRTVWPAVCKIVTGSKVSAAGRGLGSTAVNQEAQIVVPI</sequence>
<organism evidence="1">
    <name type="scientific">Anguilla anguilla</name>
    <name type="common">European freshwater eel</name>
    <name type="synonym">Muraena anguilla</name>
    <dbReference type="NCBI Taxonomy" id="7936"/>
    <lineage>
        <taxon>Eukaryota</taxon>
        <taxon>Metazoa</taxon>
        <taxon>Chordata</taxon>
        <taxon>Craniata</taxon>
        <taxon>Vertebrata</taxon>
        <taxon>Euteleostomi</taxon>
        <taxon>Actinopterygii</taxon>
        <taxon>Neopterygii</taxon>
        <taxon>Teleostei</taxon>
        <taxon>Anguilliformes</taxon>
        <taxon>Anguillidae</taxon>
        <taxon>Anguilla</taxon>
    </lineage>
</organism>
<proteinExistence type="predicted"/>
<reference evidence="1" key="1">
    <citation type="submission" date="2014-11" db="EMBL/GenBank/DDBJ databases">
        <authorList>
            <person name="Amaro Gonzalez C."/>
        </authorList>
    </citation>
    <scope>NUCLEOTIDE SEQUENCE</scope>
</reference>
<reference evidence="1" key="2">
    <citation type="journal article" date="2015" name="Fish Shellfish Immunol.">
        <title>Early steps in the European eel (Anguilla anguilla)-Vibrio vulnificus interaction in the gills: Role of the RtxA13 toxin.</title>
        <authorList>
            <person name="Callol A."/>
            <person name="Pajuelo D."/>
            <person name="Ebbesson L."/>
            <person name="Teles M."/>
            <person name="MacKenzie S."/>
            <person name="Amaro C."/>
        </authorList>
    </citation>
    <scope>NUCLEOTIDE SEQUENCE</scope>
</reference>
<accession>A0A0E9WEF6</accession>